<proteinExistence type="predicted"/>
<dbReference type="InterPro" id="IPR053781">
    <property type="entry name" value="F-box_AtFBL13-like"/>
</dbReference>
<evidence type="ECO:0000256" key="1">
    <source>
        <dbReference type="SAM" id="MobiDB-lite"/>
    </source>
</evidence>
<name>A0ABC9CPJ5_9POAL</name>
<reference evidence="3 4" key="2">
    <citation type="submission" date="2024-10" db="EMBL/GenBank/DDBJ databases">
        <authorList>
            <person name="Ryan C."/>
        </authorList>
    </citation>
    <scope>NUCLEOTIDE SEQUENCE [LARGE SCALE GENOMIC DNA]</scope>
</reference>
<dbReference type="InterPro" id="IPR053772">
    <property type="entry name" value="At1g61320/At1g61330-like"/>
</dbReference>
<dbReference type="InterPro" id="IPR036047">
    <property type="entry name" value="F-box-like_dom_sf"/>
</dbReference>
<feature type="domain" description="F-box" evidence="2">
    <location>
        <begin position="23"/>
        <end position="73"/>
    </location>
</feature>
<gene>
    <name evidence="3" type="ORF">URODEC1_LOCUS77229</name>
</gene>
<evidence type="ECO:0000259" key="2">
    <source>
        <dbReference type="PROSITE" id="PS50181"/>
    </source>
</evidence>
<dbReference type="InterPro" id="IPR032675">
    <property type="entry name" value="LRR_dom_sf"/>
</dbReference>
<organism evidence="3 4">
    <name type="scientific">Urochloa decumbens</name>
    <dbReference type="NCBI Taxonomy" id="240449"/>
    <lineage>
        <taxon>Eukaryota</taxon>
        <taxon>Viridiplantae</taxon>
        <taxon>Streptophyta</taxon>
        <taxon>Embryophyta</taxon>
        <taxon>Tracheophyta</taxon>
        <taxon>Spermatophyta</taxon>
        <taxon>Magnoliopsida</taxon>
        <taxon>Liliopsida</taxon>
        <taxon>Poales</taxon>
        <taxon>Poaceae</taxon>
        <taxon>PACMAD clade</taxon>
        <taxon>Panicoideae</taxon>
        <taxon>Panicodae</taxon>
        <taxon>Paniceae</taxon>
        <taxon>Melinidinae</taxon>
        <taxon>Urochloa</taxon>
    </lineage>
</organism>
<dbReference type="Pfam" id="PF23622">
    <property type="entry name" value="LRR_At1g61320_AtMIF1"/>
    <property type="match status" value="1"/>
</dbReference>
<sequence length="501" mass="57389">MSKRKGSSKEKQRPLAKKRKRPMLQLSDLPMDILHSIVSRLPIRQAVRTSILSNHWKHVWCSCRNLKFSFRSLVYKKGSGIPRSCKSKYDFIQRVDAVLRQHSGAGVEKLEVEFFPLHNEHAEHIDRWVKFAIASKTKQLILDFEAQCRGKEPYTFPFQLFDAATGSHLQSMKLGAISLKQLASIKPFLNLKKLELVDVNITDDELKLMLCCCNVLEFIGISRCKLLTRLHTSHPRNGIKHLQVSQCPLLQEIELHSGLITLEYEGPLMPLALPSTLRNMSIEFSDIFSALAYVLTELPSTLRHLETLTLRSEELERATLPNRALNFLYIRHLRLELNYGYLGLKADVLDLAFLLHAAPVMEKLEIHMLMDTSLQRYRKCHGKLRSLPSCPHSHLKLVEITGFYGQKAQLELAQHILGNSAILKAMKIDPKPTVTRIDGDLFMKDGLCFFDGYKVAKKYLRKADHLGVVSVVKVRRRDVENVNPYHLIDPYWIAALVEDQS</sequence>
<keyword evidence="4" id="KW-1185">Reference proteome</keyword>
<dbReference type="Gene3D" id="3.80.10.10">
    <property type="entry name" value="Ribonuclease Inhibitor"/>
    <property type="match status" value="1"/>
</dbReference>
<dbReference type="PROSITE" id="PS50181">
    <property type="entry name" value="FBOX"/>
    <property type="match status" value="1"/>
</dbReference>
<feature type="region of interest" description="Disordered" evidence="1">
    <location>
        <begin position="1"/>
        <end position="21"/>
    </location>
</feature>
<dbReference type="Pfam" id="PF00646">
    <property type="entry name" value="F-box"/>
    <property type="match status" value="1"/>
</dbReference>
<evidence type="ECO:0000313" key="4">
    <source>
        <dbReference type="Proteomes" id="UP001497457"/>
    </source>
</evidence>
<dbReference type="InterPro" id="IPR001810">
    <property type="entry name" value="F-box_dom"/>
</dbReference>
<dbReference type="PANTHER" id="PTHR34145">
    <property type="entry name" value="OS02G0105600 PROTEIN"/>
    <property type="match status" value="1"/>
</dbReference>
<reference evidence="4" key="1">
    <citation type="submission" date="2024-06" db="EMBL/GenBank/DDBJ databases">
        <authorList>
            <person name="Ryan C."/>
        </authorList>
    </citation>
    <scope>NUCLEOTIDE SEQUENCE [LARGE SCALE GENOMIC DNA]</scope>
</reference>
<dbReference type="InterPro" id="IPR055357">
    <property type="entry name" value="LRR_At1g61320_AtMIF1"/>
</dbReference>
<dbReference type="SUPFAM" id="SSF52058">
    <property type="entry name" value="L domain-like"/>
    <property type="match status" value="1"/>
</dbReference>
<accession>A0ABC9CPJ5</accession>
<dbReference type="CDD" id="cd22160">
    <property type="entry name" value="F-box_AtFBL13-like"/>
    <property type="match status" value="1"/>
</dbReference>
<dbReference type="SUPFAM" id="SSF81383">
    <property type="entry name" value="F-box domain"/>
    <property type="match status" value="1"/>
</dbReference>
<dbReference type="Proteomes" id="UP001497457">
    <property type="component" value="Chromosome 3rd"/>
</dbReference>
<dbReference type="EMBL" id="OZ075113">
    <property type="protein sequence ID" value="CAL5023912.1"/>
    <property type="molecule type" value="Genomic_DNA"/>
</dbReference>
<dbReference type="PANTHER" id="PTHR34145:SF61">
    <property type="entry name" value="OS07G0161500 PROTEIN"/>
    <property type="match status" value="1"/>
</dbReference>
<evidence type="ECO:0000313" key="3">
    <source>
        <dbReference type="EMBL" id="CAL5023912.1"/>
    </source>
</evidence>
<dbReference type="AlphaFoldDB" id="A0ABC9CPJ5"/>
<protein>
    <recommendedName>
        <fullName evidence="2">F-box domain-containing protein</fullName>
    </recommendedName>
</protein>